<dbReference type="Proteomes" id="UP000191691">
    <property type="component" value="Unassembled WGS sequence"/>
</dbReference>
<dbReference type="STRING" id="60175.A0A1V6WUQ1"/>
<evidence type="ECO:0000313" key="3">
    <source>
        <dbReference type="Proteomes" id="UP000191691"/>
    </source>
</evidence>
<keyword evidence="3" id="KW-1185">Reference proteome</keyword>
<reference evidence="3" key="1">
    <citation type="journal article" date="2017" name="Nat. Microbiol.">
        <title>Global analysis of biosynthetic gene clusters reveals vast potential of secondary metabolite production in Penicillium species.</title>
        <authorList>
            <person name="Nielsen J.C."/>
            <person name="Grijseels S."/>
            <person name="Prigent S."/>
            <person name="Ji B."/>
            <person name="Dainat J."/>
            <person name="Nielsen K.F."/>
            <person name="Frisvad J.C."/>
            <person name="Workman M."/>
            <person name="Nielsen J."/>
        </authorList>
    </citation>
    <scope>NUCLEOTIDE SEQUENCE [LARGE SCALE GENOMIC DNA]</scope>
    <source>
        <strain evidence="3">IBT 13039</strain>
    </source>
</reference>
<comment type="caution">
    <text evidence="2">The sequence shown here is derived from an EMBL/GenBank/DDBJ whole genome shotgun (WGS) entry which is preliminary data.</text>
</comment>
<accession>A0A1V6WUQ1</accession>
<evidence type="ECO:0000313" key="2">
    <source>
        <dbReference type="EMBL" id="OQE66610.1"/>
    </source>
</evidence>
<keyword evidence="1" id="KW-0472">Membrane</keyword>
<feature type="non-terminal residue" evidence="2">
    <location>
        <position position="74"/>
    </location>
</feature>
<feature type="transmembrane region" description="Helical" evidence="1">
    <location>
        <begin position="43"/>
        <end position="59"/>
    </location>
</feature>
<sequence length="74" mass="8574">MSHDLVPTSKVDDFELVHIARNQPRINPWNPAIASRANFNRDIVGFQTICMSLLLIYYIRNYAYATKDDASSWQ</sequence>
<dbReference type="AlphaFoldDB" id="A0A1V6WUQ1"/>
<dbReference type="EMBL" id="MOOB01000185">
    <property type="protein sequence ID" value="OQE66610.1"/>
    <property type="molecule type" value="Genomic_DNA"/>
</dbReference>
<evidence type="ECO:0000256" key="1">
    <source>
        <dbReference type="SAM" id="Phobius"/>
    </source>
</evidence>
<gene>
    <name evidence="2" type="ORF">PENNAL_c0185G03529</name>
</gene>
<name>A0A1V6WUQ1_PENNA</name>
<organism evidence="2 3">
    <name type="scientific">Penicillium nalgiovense</name>
    <dbReference type="NCBI Taxonomy" id="60175"/>
    <lineage>
        <taxon>Eukaryota</taxon>
        <taxon>Fungi</taxon>
        <taxon>Dikarya</taxon>
        <taxon>Ascomycota</taxon>
        <taxon>Pezizomycotina</taxon>
        <taxon>Eurotiomycetes</taxon>
        <taxon>Eurotiomycetidae</taxon>
        <taxon>Eurotiales</taxon>
        <taxon>Aspergillaceae</taxon>
        <taxon>Penicillium</taxon>
    </lineage>
</organism>
<protein>
    <submittedName>
        <fullName evidence="2">Uncharacterized protein</fullName>
    </submittedName>
</protein>
<keyword evidence="1" id="KW-1133">Transmembrane helix</keyword>
<proteinExistence type="predicted"/>
<keyword evidence="1" id="KW-0812">Transmembrane</keyword>